<dbReference type="CDD" id="cd02440">
    <property type="entry name" value="AdoMet_MTases"/>
    <property type="match status" value="1"/>
</dbReference>
<protein>
    <submittedName>
        <fullName evidence="3">Spermidine synthase</fullName>
    </submittedName>
</protein>
<feature type="transmembrane region" description="Helical" evidence="2">
    <location>
        <begin position="312"/>
        <end position="336"/>
    </location>
</feature>
<sequence length="888" mass="95253">MRDTCAGVTGQGTAAEARAVPASRGNLLLLHAVLLCSGFAGLGYQMAWTRMLSVSLGHEYIAMLAVLAAFFVGLALGGLCLNRRLRETPHPGRWYIGLELLIGLWALALVVLLPALNTAIPQWIDTDPGPLRHWGIAFGISLMALLPATAAMGATLPGVERLALARTPGHQAMPGLYAANTAGAMLGTLLATFFLLPWLGLEHTLLLFAAVNFAVAAAVLPHARRAAPAAPAQRQTASDPVGTDAPGILPLLFLTGLLGIGFEVLVVRVLAQVLEGTVYSFAAVLTVYLLGTALGAALYQRRLDRAGEGDDWARLATTLLFATASCCLLGSAVLWLTDTIYRGIFDLLGPGDLTGLVAELAVAASVFLLPTVCMGALFSHLAQRGKQVHGLGLVLGINTLGGALAPLLFGVLALPLLGAKLALLALCAAYLLLPLAGLARAARWPLAVPGVLALLAILFAPLPLRFVPTQDGSQVLAYREGVVAAVAVIEEPDGNRHLAVNNHFIMGGTASRFSDHRQTHLPLLWHGEARSVLYLGLGTGITLQASKYHPQLAVTGVELVPEMLSLMPLFDVDVKGADWRQPPRLLAADARRFVTADSGSYDVIIAEVFHPSRDGAGSLYTVEHFRAVRERLANDGLFCQWLPLFQLELDTLQLITRSFLEVFPDAQMHLAHFSLGQPLLCLLGRRGDNRFQDDWLLERVHDRTLQAQLVQLHLNSDFALFGGYLGGARALRAFAGEGPLNTDDNPRVTYSAPSFVYGTPAAPAARLLQLNAALAPLRGSLLPERESQSDFDARLRAYWRARDAFLAAGVGIRPSADVAAMLQQVREPLLEVVRMSPDFLPAYEPLLQMARSLAASNPRAALDLLQDLEQANPEAPWARRLQQQILAR</sequence>
<keyword evidence="2" id="KW-0812">Transmembrane</keyword>
<keyword evidence="2" id="KW-0472">Membrane</keyword>
<feature type="transmembrane region" description="Helical" evidence="2">
    <location>
        <begin position="27"/>
        <end position="48"/>
    </location>
</feature>
<dbReference type="GO" id="GO:0006596">
    <property type="term" value="P:polyamine biosynthetic process"/>
    <property type="evidence" value="ECO:0007669"/>
    <property type="project" value="UniProtKB-KW"/>
</dbReference>
<gene>
    <name evidence="3" type="ORF">E4634_20290</name>
</gene>
<feature type="transmembrane region" description="Helical" evidence="2">
    <location>
        <begin position="356"/>
        <end position="378"/>
    </location>
</feature>
<feature type="transmembrane region" description="Helical" evidence="2">
    <location>
        <begin position="248"/>
        <end position="271"/>
    </location>
</feature>
<accession>A0A4Z0LV63</accession>
<feature type="transmembrane region" description="Helical" evidence="2">
    <location>
        <begin position="60"/>
        <end position="82"/>
    </location>
</feature>
<dbReference type="EMBL" id="SRLE01000017">
    <property type="protein sequence ID" value="TGD70945.1"/>
    <property type="molecule type" value="Genomic_DNA"/>
</dbReference>
<dbReference type="SUPFAM" id="SSF53335">
    <property type="entry name" value="S-adenosyl-L-methionine-dependent methyltransferases"/>
    <property type="match status" value="1"/>
</dbReference>
<dbReference type="InterPro" id="IPR036259">
    <property type="entry name" value="MFS_trans_sf"/>
</dbReference>
<dbReference type="Proteomes" id="UP000298050">
    <property type="component" value="Unassembled WGS sequence"/>
</dbReference>
<feature type="transmembrane region" description="Helical" evidence="2">
    <location>
        <begin position="94"/>
        <end position="116"/>
    </location>
</feature>
<feature type="transmembrane region" description="Helical" evidence="2">
    <location>
        <begin position="136"/>
        <end position="156"/>
    </location>
</feature>
<feature type="transmembrane region" description="Helical" evidence="2">
    <location>
        <begin position="390"/>
        <end position="415"/>
    </location>
</feature>
<organism evidence="3 4">
    <name type="scientific">Mangrovimicrobium sediminis</name>
    <dbReference type="NCBI Taxonomy" id="2562682"/>
    <lineage>
        <taxon>Bacteria</taxon>
        <taxon>Pseudomonadati</taxon>
        <taxon>Pseudomonadota</taxon>
        <taxon>Gammaproteobacteria</taxon>
        <taxon>Cellvibrionales</taxon>
        <taxon>Halieaceae</taxon>
        <taxon>Mangrovimicrobium</taxon>
    </lineage>
</organism>
<dbReference type="NCBIfam" id="NF037959">
    <property type="entry name" value="MFS_SpdSyn"/>
    <property type="match status" value="1"/>
</dbReference>
<feature type="transmembrane region" description="Helical" evidence="2">
    <location>
        <begin position="277"/>
        <end position="300"/>
    </location>
</feature>
<dbReference type="PANTHER" id="PTHR43317">
    <property type="entry name" value="THERMOSPERMINE SYNTHASE ACAULIS5"/>
    <property type="match status" value="1"/>
</dbReference>
<dbReference type="SUPFAM" id="SSF103473">
    <property type="entry name" value="MFS general substrate transporter"/>
    <property type="match status" value="1"/>
</dbReference>
<keyword evidence="4" id="KW-1185">Reference proteome</keyword>
<dbReference type="Gene3D" id="1.20.1250.20">
    <property type="entry name" value="MFS general substrate transporter like domains"/>
    <property type="match status" value="1"/>
</dbReference>
<dbReference type="InterPro" id="IPR029063">
    <property type="entry name" value="SAM-dependent_MTases_sf"/>
</dbReference>
<name>A0A4Z0LV63_9GAMM</name>
<reference evidence="3 4" key="1">
    <citation type="submission" date="2019-04" db="EMBL/GenBank/DDBJ databases">
        <title>Taxonomy of novel Haliea sp. from mangrove soil of West Coast of India.</title>
        <authorList>
            <person name="Verma A."/>
            <person name="Kumar P."/>
            <person name="Krishnamurthi S."/>
        </authorList>
    </citation>
    <scope>NUCLEOTIDE SEQUENCE [LARGE SCALE GENOMIC DNA]</scope>
    <source>
        <strain evidence="3 4">SAOS-164</strain>
    </source>
</reference>
<feature type="transmembrane region" description="Helical" evidence="2">
    <location>
        <begin position="205"/>
        <end position="227"/>
    </location>
</feature>
<dbReference type="Gene3D" id="3.40.50.150">
    <property type="entry name" value="Vaccinia Virus protein VP39"/>
    <property type="match status" value="1"/>
</dbReference>
<feature type="transmembrane region" description="Helical" evidence="2">
    <location>
        <begin position="421"/>
        <end position="439"/>
    </location>
</feature>
<keyword evidence="2" id="KW-1133">Transmembrane helix</keyword>
<dbReference type="Pfam" id="PF01564">
    <property type="entry name" value="Spermine_synth"/>
    <property type="match status" value="1"/>
</dbReference>
<keyword evidence="1" id="KW-0620">Polyamine biosynthesis</keyword>
<comment type="caution">
    <text evidence="3">The sequence shown here is derived from an EMBL/GenBank/DDBJ whole genome shotgun (WGS) entry which is preliminary data.</text>
</comment>
<evidence type="ECO:0000256" key="1">
    <source>
        <dbReference type="ARBA" id="ARBA00023115"/>
    </source>
</evidence>
<proteinExistence type="predicted"/>
<dbReference type="PANTHER" id="PTHR43317:SF1">
    <property type="entry name" value="THERMOSPERMINE SYNTHASE ACAULIS5"/>
    <property type="match status" value="1"/>
</dbReference>
<feature type="transmembrane region" description="Helical" evidence="2">
    <location>
        <begin position="177"/>
        <end position="199"/>
    </location>
</feature>
<dbReference type="AlphaFoldDB" id="A0A4Z0LV63"/>
<evidence type="ECO:0000313" key="3">
    <source>
        <dbReference type="EMBL" id="TGD70945.1"/>
    </source>
</evidence>
<evidence type="ECO:0000313" key="4">
    <source>
        <dbReference type="Proteomes" id="UP000298050"/>
    </source>
</evidence>
<evidence type="ECO:0000256" key="2">
    <source>
        <dbReference type="SAM" id="Phobius"/>
    </source>
</evidence>
<feature type="transmembrane region" description="Helical" evidence="2">
    <location>
        <begin position="446"/>
        <end position="464"/>
    </location>
</feature>